<comment type="caution">
    <text evidence="2">The sequence shown here is derived from an EMBL/GenBank/DDBJ whole genome shotgun (WGS) entry which is preliminary data.</text>
</comment>
<dbReference type="CDD" id="cd00093">
    <property type="entry name" value="HTH_XRE"/>
    <property type="match status" value="1"/>
</dbReference>
<dbReference type="Proteomes" id="UP000319986">
    <property type="component" value="Unassembled WGS sequence"/>
</dbReference>
<dbReference type="InterPro" id="IPR010982">
    <property type="entry name" value="Lambda_DNA-bd_dom_sf"/>
</dbReference>
<dbReference type="SUPFAM" id="SSF47413">
    <property type="entry name" value="lambda repressor-like DNA-binding domains"/>
    <property type="match status" value="1"/>
</dbReference>
<dbReference type="Gene3D" id="1.10.260.40">
    <property type="entry name" value="lambda repressor-like DNA-binding domains"/>
    <property type="match status" value="1"/>
</dbReference>
<evidence type="ECO:0000313" key="3">
    <source>
        <dbReference type="Proteomes" id="UP000319986"/>
    </source>
</evidence>
<dbReference type="GO" id="GO:0003677">
    <property type="term" value="F:DNA binding"/>
    <property type="evidence" value="ECO:0007669"/>
    <property type="project" value="InterPro"/>
</dbReference>
<sequence length="198" mass="21711">MDSKNRCYGLVMPPTPNPPKATTFMVGQNIAHYRKKAGHTIRSLAAEMTRSGHHMSHSVISQMENGQRRIDVDELVTVAAYIDASAAALLAPTVFTDEDGTRPVEPEDTLGDAFNPDATAGEIVARNFTLPPGQPDWIPEAIGNRTGLRWRYEHQALQTIDQLRAAMGTDDVELLLNVAAGTITREQQRHESPARGND</sequence>
<name>A0A4Y4C7G3_9CORY</name>
<gene>
    <name evidence="2" type="ORF">CVA01_24270</name>
</gene>
<organism evidence="2 3">
    <name type="scientific">Corynebacterium variabile</name>
    <dbReference type="NCBI Taxonomy" id="1727"/>
    <lineage>
        <taxon>Bacteria</taxon>
        <taxon>Bacillati</taxon>
        <taxon>Actinomycetota</taxon>
        <taxon>Actinomycetes</taxon>
        <taxon>Mycobacteriales</taxon>
        <taxon>Corynebacteriaceae</taxon>
        <taxon>Corynebacterium</taxon>
    </lineage>
</organism>
<reference evidence="2 3" key="1">
    <citation type="submission" date="2019-06" db="EMBL/GenBank/DDBJ databases">
        <title>Whole genome shotgun sequence of Corynebacterium variabile NBRC 15286.</title>
        <authorList>
            <person name="Hosoyama A."/>
            <person name="Uohara A."/>
            <person name="Ohji S."/>
            <person name="Ichikawa N."/>
        </authorList>
    </citation>
    <scope>NUCLEOTIDE SEQUENCE [LARGE SCALE GENOMIC DNA]</scope>
    <source>
        <strain evidence="2 3">NBRC 15286</strain>
    </source>
</reference>
<feature type="domain" description="HTH cro/C1-type" evidence="1">
    <location>
        <begin position="30"/>
        <end position="89"/>
    </location>
</feature>
<evidence type="ECO:0000313" key="2">
    <source>
        <dbReference type="EMBL" id="GEC87113.1"/>
    </source>
</evidence>
<dbReference type="AlphaFoldDB" id="A0A4Y4C7G3"/>
<dbReference type="PROSITE" id="PS50943">
    <property type="entry name" value="HTH_CROC1"/>
    <property type="match status" value="1"/>
</dbReference>
<dbReference type="SMART" id="SM00530">
    <property type="entry name" value="HTH_XRE"/>
    <property type="match status" value="1"/>
</dbReference>
<dbReference type="EMBL" id="BJNT01000020">
    <property type="protein sequence ID" value="GEC87113.1"/>
    <property type="molecule type" value="Genomic_DNA"/>
</dbReference>
<dbReference type="Pfam" id="PF01381">
    <property type="entry name" value="HTH_3"/>
    <property type="match status" value="1"/>
</dbReference>
<evidence type="ECO:0000259" key="1">
    <source>
        <dbReference type="PROSITE" id="PS50943"/>
    </source>
</evidence>
<proteinExistence type="predicted"/>
<protein>
    <recommendedName>
        <fullName evidence="1">HTH cro/C1-type domain-containing protein</fullName>
    </recommendedName>
</protein>
<accession>A0A4Y4C7G3</accession>
<dbReference type="InterPro" id="IPR001387">
    <property type="entry name" value="Cro/C1-type_HTH"/>
</dbReference>